<evidence type="ECO:0000313" key="3">
    <source>
        <dbReference type="Proteomes" id="UP001155240"/>
    </source>
</evidence>
<accession>A0A9X2DZF9</accession>
<feature type="domain" description="NAD-dependent epimerase/dehydratase" evidence="1">
    <location>
        <begin position="2"/>
        <end position="39"/>
    </location>
</feature>
<evidence type="ECO:0000259" key="1">
    <source>
        <dbReference type="Pfam" id="PF01370"/>
    </source>
</evidence>
<proteinExistence type="predicted"/>
<protein>
    <submittedName>
        <fullName evidence="2">NAD(P)H-binding protein</fullName>
    </submittedName>
</protein>
<gene>
    <name evidence="2" type="ORF">NB037_16705</name>
</gene>
<dbReference type="InterPro" id="IPR001509">
    <property type="entry name" value="Epimerase_deHydtase"/>
</dbReference>
<dbReference type="EMBL" id="JAMRYM010000105">
    <property type="protein sequence ID" value="MCM6764057.1"/>
    <property type="molecule type" value="Genomic_DNA"/>
</dbReference>
<dbReference type="PANTHER" id="PTHR47129:SF1">
    <property type="entry name" value="NMRA-LIKE DOMAIN-CONTAINING PROTEIN"/>
    <property type="match status" value="1"/>
</dbReference>
<name>A0A9X2DZF9_9MICO</name>
<dbReference type="RefSeq" id="WP_251947781.1">
    <property type="nucleotide sequence ID" value="NZ_JAMRYM010000105.1"/>
</dbReference>
<dbReference type="InterPro" id="IPR052718">
    <property type="entry name" value="NmrA-type_oxidoreductase"/>
</dbReference>
<reference evidence="2" key="1">
    <citation type="submission" date="2022-06" db="EMBL/GenBank/DDBJ databases">
        <title>Whole genome shotgun sequencing (WGS) of Rathayibacter sp. ZW T2_19, isolated from stored onions (Allium cepa).</title>
        <authorList>
            <person name="Stoll D.A."/>
            <person name="Huch M."/>
        </authorList>
    </citation>
    <scope>NUCLEOTIDE SEQUENCE</scope>
    <source>
        <strain evidence="2">ZW T2_19</strain>
    </source>
</reference>
<dbReference type="InterPro" id="IPR036291">
    <property type="entry name" value="NAD(P)-bd_dom_sf"/>
</dbReference>
<dbReference type="Gene3D" id="3.90.25.10">
    <property type="entry name" value="UDP-galactose 4-epimerase, domain 1"/>
    <property type="match status" value="1"/>
</dbReference>
<dbReference type="Proteomes" id="UP001155240">
    <property type="component" value="Unassembled WGS sequence"/>
</dbReference>
<organism evidence="2 3">
    <name type="scientific">Rathayibacter rubneri</name>
    <dbReference type="NCBI Taxonomy" id="2950106"/>
    <lineage>
        <taxon>Bacteria</taxon>
        <taxon>Bacillati</taxon>
        <taxon>Actinomycetota</taxon>
        <taxon>Actinomycetes</taxon>
        <taxon>Micrococcales</taxon>
        <taxon>Microbacteriaceae</taxon>
        <taxon>Rathayibacter</taxon>
    </lineage>
</organism>
<dbReference type="Pfam" id="PF01370">
    <property type="entry name" value="Epimerase"/>
    <property type="match status" value="1"/>
</dbReference>
<dbReference type="SUPFAM" id="SSF51735">
    <property type="entry name" value="NAD(P)-binding Rossmann-fold domains"/>
    <property type="match status" value="1"/>
</dbReference>
<sequence>MILVTGASGQLGSTILTSLLARGVPAIGSSRRQTPGMRTIDFDDPPTISFSGVDTLVLVSAGEAEDDVVIARHGAALAAAERDGVEHIVYTSVAAAGDHLAFALAHRWTERRLERGTTRWTVLRNGLYADLFGSLLSWSGPRLVSAFGEGSLAAVARDDLAEVAALVSAAPLKHAGRTYDLVGPPITAADVADRLAVPLDALSLAARRASYEAAGMKPFQPAMLMSIHSAVRHGFLEESSGDLESLLGRVPTDTIGAAAAAVLSTRPSVVAPAAPSRALPGGAPRSLVP</sequence>
<dbReference type="PANTHER" id="PTHR47129">
    <property type="entry name" value="QUINONE OXIDOREDUCTASE 2"/>
    <property type="match status" value="1"/>
</dbReference>
<keyword evidence="3" id="KW-1185">Reference proteome</keyword>
<dbReference type="AlphaFoldDB" id="A0A9X2DZF9"/>
<evidence type="ECO:0000313" key="2">
    <source>
        <dbReference type="EMBL" id="MCM6764057.1"/>
    </source>
</evidence>
<comment type="caution">
    <text evidence="2">The sequence shown here is derived from an EMBL/GenBank/DDBJ whole genome shotgun (WGS) entry which is preliminary data.</text>
</comment>
<dbReference type="Gene3D" id="3.40.50.720">
    <property type="entry name" value="NAD(P)-binding Rossmann-like Domain"/>
    <property type="match status" value="1"/>
</dbReference>